<feature type="domain" description="Serpin" evidence="3">
    <location>
        <begin position="10"/>
        <end position="415"/>
    </location>
</feature>
<dbReference type="Pfam" id="PF00079">
    <property type="entry name" value="Serpin"/>
    <property type="match status" value="1"/>
</dbReference>
<dbReference type="SMART" id="SM00093">
    <property type="entry name" value="SERPIN"/>
    <property type="match status" value="1"/>
</dbReference>
<accession>A0A2P5FUN5</accession>
<dbReference type="OrthoDB" id="1193913at2759"/>
<dbReference type="InterPro" id="IPR042178">
    <property type="entry name" value="Serpin_sf_1"/>
</dbReference>
<dbReference type="InterPro" id="IPR000215">
    <property type="entry name" value="Serpin_fam"/>
</dbReference>
<evidence type="ECO:0000259" key="3">
    <source>
        <dbReference type="SMART" id="SM00093"/>
    </source>
</evidence>
<gene>
    <name evidence="4" type="ORF">TorRG33x02_028080</name>
</gene>
<organism evidence="4 5">
    <name type="scientific">Trema orientale</name>
    <name type="common">Charcoal tree</name>
    <name type="synonym">Celtis orientalis</name>
    <dbReference type="NCBI Taxonomy" id="63057"/>
    <lineage>
        <taxon>Eukaryota</taxon>
        <taxon>Viridiplantae</taxon>
        <taxon>Streptophyta</taxon>
        <taxon>Embryophyta</taxon>
        <taxon>Tracheophyta</taxon>
        <taxon>Spermatophyta</taxon>
        <taxon>Magnoliopsida</taxon>
        <taxon>eudicotyledons</taxon>
        <taxon>Gunneridae</taxon>
        <taxon>Pentapetalae</taxon>
        <taxon>rosids</taxon>
        <taxon>fabids</taxon>
        <taxon>Rosales</taxon>
        <taxon>Cannabaceae</taxon>
        <taxon>Trema</taxon>
    </lineage>
</organism>
<dbReference type="InterPro" id="IPR023796">
    <property type="entry name" value="Serpin_dom"/>
</dbReference>
<keyword evidence="5" id="KW-1185">Reference proteome</keyword>
<dbReference type="Proteomes" id="UP000237000">
    <property type="component" value="Unassembled WGS sequence"/>
</dbReference>
<evidence type="ECO:0000256" key="1">
    <source>
        <dbReference type="ARBA" id="ARBA00009500"/>
    </source>
</evidence>
<dbReference type="SUPFAM" id="SSF56574">
    <property type="entry name" value="Serpins"/>
    <property type="match status" value="1"/>
</dbReference>
<dbReference type="PROSITE" id="PS00284">
    <property type="entry name" value="SERPIN"/>
    <property type="match status" value="1"/>
</dbReference>
<dbReference type="Gene3D" id="6.20.40.10">
    <property type="match status" value="1"/>
</dbReference>
<comment type="caution">
    <text evidence="4">The sequence shown here is derived from an EMBL/GenBank/DDBJ whole genome shotgun (WGS) entry which is preliminary data.</text>
</comment>
<reference evidence="5" key="1">
    <citation type="submission" date="2016-06" db="EMBL/GenBank/DDBJ databases">
        <title>Parallel loss of symbiosis genes in relatives of nitrogen-fixing non-legume Parasponia.</title>
        <authorList>
            <person name="Van Velzen R."/>
            <person name="Holmer R."/>
            <person name="Bu F."/>
            <person name="Rutten L."/>
            <person name="Van Zeijl A."/>
            <person name="Liu W."/>
            <person name="Santuari L."/>
            <person name="Cao Q."/>
            <person name="Sharma T."/>
            <person name="Shen D."/>
            <person name="Roswanjaya Y."/>
            <person name="Wardhani T."/>
            <person name="Kalhor M.S."/>
            <person name="Jansen J."/>
            <person name="Van den Hoogen J."/>
            <person name="Gungor B."/>
            <person name="Hartog M."/>
            <person name="Hontelez J."/>
            <person name="Verver J."/>
            <person name="Yang W.-C."/>
            <person name="Schijlen E."/>
            <person name="Repin R."/>
            <person name="Schilthuizen M."/>
            <person name="Schranz E."/>
            <person name="Heidstra R."/>
            <person name="Miyata K."/>
            <person name="Fedorova E."/>
            <person name="Kohlen W."/>
            <person name="Bisseling T."/>
            <person name="Smit S."/>
            <person name="Geurts R."/>
        </authorList>
    </citation>
    <scope>NUCLEOTIDE SEQUENCE [LARGE SCALE GENOMIC DNA]</scope>
    <source>
        <strain evidence="5">cv. RG33-2</strain>
    </source>
</reference>
<dbReference type="InterPro" id="IPR023795">
    <property type="entry name" value="Serpin_CS"/>
</dbReference>
<name>A0A2P5FUN5_TREOI</name>
<dbReference type="GO" id="GO:0004867">
    <property type="term" value="F:serine-type endopeptidase inhibitor activity"/>
    <property type="evidence" value="ECO:0007669"/>
    <property type="project" value="InterPro"/>
</dbReference>
<comment type="similarity">
    <text evidence="1 2">Belongs to the serpin family.</text>
</comment>
<evidence type="ECO:0000256" key="2">
    <source>
        <dbReference type="RuleBase" id="RU000411"/>
    </source>
</evidence>
<dbReference type="Gene3D" id="3.30.497.10">
    <property type="entry name" value="Antithrombin, subunit I, domain 2"/>
    <property type="match status" value="1"/>
</dbReference>
<dbReference type="AlphaFoldDB" id="A0A2P5FUN5"/>
<dbReference type="GO" id="GO:0005615">
    <property type="term" value="C:extracellular space"/>
    <property type="evidence" value="ECO:0007669"/>
    <property type="project" value="InterPro"/>
</dbReference>
<protein>
    <submittedName>
        <fullName evidence="4">Serpin family</fullName>
    </submittedName>
</protein>
<dbReference type="Gene3D" id="2.10.310.10">
    <property type="entry name" value="Serpins superfamily"/>
    <property type="match status" value="1"/>
</dbReference>
<dbReference type="EMBL" id="JXTC01000008">
    <property type="protein sequence ID" value="POO01501.1"/>
    <property type="molecule type" value="Genomic_DNA"/>
</dbReference>
<dbReference type="InterPro" id="IPR036186">
    <property type="entry name" value="Serpin_sf"/>
</dbReference>
<dbReference type="PANTHER" id="PTHR11461">
    <property type="entry name" value="SERINE PROTEASE INHIBITOR, SERPIN"/>
    <property type="match status" value="1"/>
</dbReference>
<dbReference type="CDD" id="cd02043">
    <property type="entry name" value="serpinP_plants"/>
    <property type="match status" value="1"/>
</dbReference>
<dbReference type="InParanoid" id="A0A2P5FUN5"/>
<dbReference type="InterPro" id="IPR042185">
    <property type="entry name" value="Serpin_sf_2"/>
</dbReference>
<dbReference type="Gene3D" id="2.30.39.10">
    <property type="entry name" value="Alpha-1-antitrypsin, domain 1"/>
    <property type="match status" value="1"/>
</dbReference>
<evidence type="ECO:0000313" key="5">
    <source>
        <dbReference type="Proteomes" id="UP000237000"/>
    </source>
</evidence>
<sequence length="420" mass="47431">MDFCMSVATQLILDQLKNGRSENVLMSPLSINMMLNMVASGSGGKTLKQFKEFLGSEGIHDLNDKSSIMMSLLASETPAELPPKPAGMPMATFDSGPSSWELPAEKKRQPPLFSLANSLWVDNGFPLIHSFKEITESIYKAQVKNVDFRIQAEQIRKDVNSWVENETKGLIQDLLSSDVELKPPLCLANALYFKGAWEHTFDASMTFDETFHLLDGGIIEVPFMTCAYEYRSYASFDDYKVLKLLYHSGQCTNKQFSMYFFLPHRINGLQDMMEKFNSDRTMLERPDHLHLEQVFLSQVWIPKLEFSFSFDAKTLIEDKGLTSPFGPGADFTNMVNDANVFIHSMLHKSCIEVNEEGTEAAAVTFDDMSEEAAPDDEDPDSPCPLPCFVADHPFMFMIVEEFSKFVIFTGVVLNPNEKNK</sequence>
<dbReference type="PANTHER" id="PTHR11461:SF340">
    <property type="entry name" value="SERPIN DOMAIN-CONTAINING PROTEIN"/>
    <property type="match status" value="1"/>
</dbReference>
<proteinExistence type="inferred from homology"/>
<evidence type="ECO:0000313" key="4">
    <source>
        <dbReference type="EMBL" id="POO01501.1"/>
    </source>
</evidence>
<dbReference type="STRING" id="63057.A0A2P5FUN5"/>